<feature type="non-terminal residue" evidence="2">
    <location>
        <position position="52"/>
    </location>
</feature>
<dbReference type="AlphaFoldDB" id="A0A2U9BFB6"/>
<dbReference type="Proteomes" id="UP000246464">
    <property type="component" value="Chromosome 6"/>
</dbReference>
<name>A0A2U9BFB6_SCOMX</name>
<protein>
    <submittedName>
        <fullName evidence="2">Uncharacterized protein</fullName>
    </submittedName>
</protein>
<proteinExistence type="predicted"/>
<dbReference type="EMBL" id="CP026248">
    <property type="protein sequence ID" value="AWP02470.1"/>
    <property type="molecule type" value="Genomic_DNA"/>
</dbReference>
<gene>
    <name evidence="2" type="ORF">SMAX5B_005145</name>
</gene>
<organism evidence="2 3">
    <name type="scientific">Scophthalmus maximus</name>
    <name type="common">Turbot</name>
    <name type="synonym">Psetta maxima</name>
    <dbReference type="NCBI Taxonomy" id="52904"/>
    <lineage>
        <taxon>Eukaryota</taxon>
        <taxon>Metazoa</taxon>
        <taxon>Chordata</taxon>
        <taxon>Craniata</taxon>
        <taxon>Vertebrata</taxon>
        <taxon>Euteleostomi</taxon>
        <taxon>Actinopterygii</taxon>
        <taxon>Neopterygii</taxon>
        <taxon>Teleostei</taxon>
        <taxon>Neoteleostei</taxon>
        <taxon>Acanthomorphata</taxon>
        <taxon>Carangaria</taxon>
        <taxon>Pleuronectiformes</taxon>
        <taxon>Pleuronectoidei</taxon>
        <taxon>Scophthalmidae</taxon>
        <taxon>Scophthalmus</taxon>
    </lineage>
</organism>
<evidence type="ECO:0000313" key="3">
    <source>
        <dbReference type="Proteomes" id="UP000246464"/>
    </source>
</evidence>
<feature type="region of interest" description="Disordered" evidence="1">
    <location>
        <begin position="22"/>
        <end position="52"/>
    </location>
</feature>
<sequence>MSLFVPPGVHILALGILRRGLRRPRAADVSPPLTLNPDSVDTDTDGTAGPEM</sequence>
<keyword evidence="3" id="KW-1185">Reference proteome</keyword>
<accession>A0A2U9BFB6</accession>
<reference evidence="2 3" key="1">
    <citation type="submission" date="2017-12" db="EMBL/GenBank/DDBJ databases">
        <title>Integrating genomic resources of turbot (Scophthalmus maximus) in depth evaluation of genetic and physical mapping variation across individuals.</title>
        <authorList>
            <person name="Martinez P."/>
        </authorList>
    </citation>
    <scope>NUCLEOTIDE SEQUENCE [LARGE SCALE GENOMIC DNA]</scope>
</reference>
<evidence type="ECO:0000256" key="1">
    <source>
        <dbReference type="SAM" id="MobiDB-lite"/>
    </source>
</evidence>
<evidence type="ECO:0000313" key="2">
    <source>
        <dbReference type="EMBL" id="AWP02470.1"/>
    </source>
</evidence>